<sequence>MSGSTRPADAERTSPSASAVFFWPPLVIALLAACAVIATLDAGGEVPALAQGPGLTLDEPFNVVDSVMLVDGLMGYGIGVLDPRSWLEVFGDPGYNSDHPPLGRLLIGLGHLVGQALFGPVDAPTPFSTTCARLAPALAYAVTVFLTGWCTGRWFGRTAGTVASLALLLMPRVFAHAHIASLETFMSLIFAGGIFYVADRWATRTTGPTWPQVGLGGFLWGLALLTKIQAVVLTIPIGLWALAMWRLRILPRLVVLAAVGVAVFFAGWPWLWLDPVGHLQEYVSKAAERAILYCVYFGERYADRDVPWHYPFVMFDLTVPVGLHLLGVAGIFGRAGDDAVARSRVWLLLLTVLCTLLFFALPGITVYDGVRLFLVVAPVWAVLIGRGAALLLEWLTGRTRPAVAYGLLAILLAAQGWGLVVMHPVQLSYYNLLAGGTRGAAAMGMELTYWGDSLTRSFLSDVAESVPAGSVIDVAPVLHPSYLVFLEMQPALQQTKDGRDGRRKLRAYDDVNRDEIRYAIVFRRRADPWASLEHPPKNAQLLAELRRGGVQLAALYEFTPADHVGRGE</sequence>
<evidence type="ECO:0000259" key="9">
    <source>
        <dbReference type="Pfam" id="PF13231"/>
    </source>
</evidence>
<evidence type="ECO:0000256" key="8">
    <source>
        <dbReference type="SAM" id="Phobius"/>
    </source>
</evidence>
<keyword evidence="5 8" id="KW-0812">Transmembrane</keyword>
<name>A0A517Z9G7_9PLAN</name>
<evidence type="ECO:0000313" key="11">
    <source>
        <dbReference type="Proteomes" id="UP000320496"/>
    </source>
</evidence>
<feature type="transmembrane region" description="Helical" evidence="8">
    <location>
        <begin position="20"/>
        <end position="40"/>
    </location>
</feature>
<organism evidence="10 11">
    <name type="scientific">Maioricimonas rarisocia</name>
    <dbReference type="NCBI Taxonomy" id="2528026"/>
    <lineage>
        <taxon>Bacteria</taxon>
        <taxon>Pseudomonadati</taxon>
        <taxon>Planctomycetota</taxon>
        <taxon>Planctomycetia</taxon>
        <taxon>Planctomycetales</taxon>
        <taxon>Planctomycetaceae</taxon>
        <taxon>Maioricimonas</taxon>
    </lineage>
</organism>
<keyword evidence="7 8" id="KW-0472">Membrane</keyword>
<feature type="transmembrane region" description="Helical" evidence="8">
    <location>
        <begin position="138"/>
        <end position="156"/>
    </location>
</feature>
<keyword evidence="6 8" id="KW-1133">Transmembrane helix</keyword>
<dbReference type="KEGG" id="mri:Mal4_34670"/>
<dbReference type="GO" id="GO:0009103">
    <property type="term" value="P:lipopolysaccharide biosynthetic process"/>
    <property type="evidence" value="ECO:0007669"/>
    <property type="project" value="UniProtKB-ARBA"/>
</dbReference>
<evidence type="ECO:0000256" key="7">
    <source>
        <dbReference type="ARBA" id="ARBA00023136"/>
    </source>
</evidence>
<dbReference type="InterPro" id="IPR050297">
    <property type="entry name" value="LipidA_mod_glycosyltrf_83"/>
</dbReference>
<dbReference type="PANTHER" id="PTHR33908:SF11">
    <property type="entry name" value="MEMBRANE PROTEIN"/>
    <property type="match status" value="1"/>
</dbReference>
<feature type="transmembrane region" description="Helical" evidence="8">
    <location>
        <begin position="218"/>
        <end position="241"/>
    </location>
</feature>
<keyword evidence="11" id="KW-1185">Reference proteome</keyword>
<evidence type="ECO:0000256" key="1">
    <source>
        <dbReference type="ARBA" id="ARBA00004651"/>
    </source>
</evidence>
<keyword evidence="2" id="KW-1003">Cell membrane</keyword>
<dbReference type="PANTHER" id="PTHR33908">
    <property type="entry name" value="MANNOSYLTRANSFERASE YKCB-RELATED"/>
    <property type="match status" value="1"/>
</dbReference>
<evidence type="ECO:0000256" key="2">
    <source>
        <dbReference type="ARBA" id="ARBA00022475"/>
    </source>
</evidence>
<accession>A0A517Z9G7</accession>
<comment type="subcellular location">
    <subcellularLocation>
        <location evidence="1">Cell membrane</location>
        <topology evidence="1">Multi-pass membrane protein</topology>
    </subcellularLocation>
</comment>
<gene>
    <name evidence="10" type="ORF">Mal4_34670</name>
</gene>
<dbReference type="EMBL" id="CP036275">
    <property type="protein sequence ID" value="QDU39132.1"/>
    <property type="molecule type" value="Genomic_DNA"/>
</dbReference>
<keyword evidence="3" id="KW-0328">Glycosyltransferase</keyword>
<evidence type="ECO:0000256" key="5">
    <source>
        <dbReference type="ARBA" id="ARBA00022692"/>
    </source>
</evidence>
<dbReference type="RefSeq" id="WP_145370347.1">
    <property type="nucleotide sequence ID" value="NZ_CP036275.1"/>
</dbReference>
<protein>
    <recommendedName>
        <fullName evidence="9">Glycosyltransferase RgtA/B/C/D-like domain-containing protein</fullName>
    </recommendedName>
</protein>
<dbReference type="GO" id="GO:0005886">
    <property type="term" value="C:plasma membrane"/>
    <property type="evidence" value="ECO:0007669"/>
    <property type="project" value="UniProtKB-SubCell"/>
</dbReference>
<dbReference type="PROSITE" id="PS51257">
    <property type="entry name" value="PROKAR_LIPOPROTEIN"/>
    <property type="match status" value="1"/>
</dbReference>
<feature type="transmembrane region" description="Helical" evidence="8">
    <location>
        <begin position="373"/>
        <end position="395"/>
    </location>
</feature>
<feature type="transmembrane region" description="Helical" evidence="8">
    <location>
        <begin position="345"/>
        <end position="367"/>
    </location>
</feature>
<evidence type="ECO:0000256" key="6">
    <source>
        <dbReference type="ARBA" id="ARBA00022989"/>
    </source>
</evidence>
<proteinExistence type="predicted"/>
<evidence type="ECO:0000256" key="3">
    <source>
        <dbReference type="ARBA" id="ARBA00022676"/>
    </source>
</evidence>
<evidence type="ECO:0000313" key="10">
    <source>
        <dbReference type="EMBL" id="QDU39132.1"/>
    </source>
</evidence>
<dbReference type="InterPro" id="IPR038731">
    <property type="entry name" value="RgtA/B/C-like"/>
</dbReference>
<feature type="transmembrane region" description="Helical" evidence="8">
    <location>
        <begin position="402"/>
        <end position="422"/>
    </location>
</feature>
<dbReference type="GO" id="GO:0016763">
    <property type="term" value="F:pentosyltransferase activity"/>
    <property type="evidence" value="ECO:0007669"/>
    <property type="project" value="TreeGrafter"/>
</dbReference>
<feature type="transmembrane region" description="Helical" evidence="8">
    <location>
        <begin position="253"/>
        <end position="273"/>
    </location>
</feature>
<dbReference type="Proteomes" id="UP000320496">
    <property type="component" value="Chromosome"/>
</dbReference>
<keyword evidence="4" id="KW-0808">Transferase</keyword>
<dbReference type="AlphaFoldDB" id="A0A517Z9G7"/>
<dbReference type="OrthoDB" id="244175at2"/>
<reference evidence="10 11" key="1">
    <citation type="submission" date="2019-02" db="EMBL/GenBank/DDBJ databases">
        <title>Deep-cultivation of Planctomycetes and their phenomic and genomic characterization uncovers novel biology.</title>
        <authorList>
            <person name="Wiegand S."/>
            <person name="Jogler M."/>
            <person name="Boedeker C."/>
            <person name="Pinto D."/>
            <person name="Vollmers J."/>
            <person name="Rivas-Marin E."/>
            <person name="Kohn T."/>
            <person name="Peeters S.H."/>
            <person name="Heuer A."/>
            <person name="Rast P."/>
            <person name="Oberbeckmann S."/>
            <person name="Bunk B."/>
            <person name="Jeske O."/>
            <person name="Meyerdierks A."/>
            <person name="Storesund J.E."/>
            <person name="Kallscheuer N."/>
            <person name="Luecker S."/>
            <person name="Lage O.M."/>
            <person name="Pohl T."/>
            <person name="Merkel B.J."/>
            <person name="Hornburger P."/>
            <person name="Mueller R.-W."/>
            <person name="Bruemmer F."/>
            <person name="Labrenz M."/>
            <person name="Spormann A.M."/>
            <person name="Op den Camp H."/>
            <person name="Overmann J."/>
            <person name="Amann R."/>
            <person name="Jetten M.S.M."/>
            <person name="Mascher T."/>
            <person name="Medema M.H."/>
            <person name="Devos D.P."/>
            <person name="Kaster A.-K."/>
            <person name="Ovreas L."/>
            <person name="Rohde M."/>
            <person name="Galperin M.Y."/>
            <person name="Jogler C."/>
        </authorList>
    </citation>
    <scope>NUCLEOTIDE SEQUENCE [LARGE SCALE GENOMIC DNA]</scope>
    <source>
        <strain evidence="10 11">Mal4</strain>
    </source>
</reference>
<feature type="domain" description="Glycosyltransferase RgtA/B/C/D-like" evidence="9">
    <location>
        <begin position="98"/>
        <end position="268"/>
    </location>
</feature>
<dbReference type="Pfam" id="PF13231">
    <property type="entry name" value="PMT_2"/>
    <property type="match status" value="1"/>
</dbReference>
<evidence type="ECO:0000256" key="4">
    <source>
        <dbReference type="ARBA" id="ARBA00022679"/>
    </source>
</evidence>
<feature type="transmembrane region" description="Helical" evidence="8">
    <location>
        <begin position="308"/>
        <end position="333"/>
    </location>
</feature>
<feature type="transmembrane region" description="Helical" evidence="8">
    <location>
        <begin position="177"/>
        <end position="198"/>
    </location>
</feature>